<dbReference type="EMBL" id="JACCHT010000021">
    <property type="protein sequence ID" value="NYT28729.1"/>
    <property type="molecule type" value="Genomic_DNA"/>
</dbReference>
<accession>A0A853F8B0</accession>
<organism evidence="1 2">
    <name type="scientific">Candidatus Thiodubiliella endoseptemdiera</name>
    <dbReference type="NCBI Taxonomy" id="2738886"/>
    <lineage>
        <taxon>Bacteria</taxon>
        <taxon>Pseudomonadati</taxon>
        <taxon>Pseudomonadota</taxon>
        <taxon>Gammaproteobacteria</taxon>
        <taxon>Candidatus Pseudothioglobaceae</taxon>
        <taxon>Candidatus Thiodubiliella</taxon>
    </lineage>
</organism>
<proteinExistence type="predicted"/>
<protein>
    <submittedName>
        <fullName evidence="1">Uncharacterized protein</fullName>
    </submittedName>
</protein>
<sequence>MPPLTFCRILILYRKRRLLIEKRNDIFVAADFGKALNLEFINYLNYGVIRAVLSTDVQEDSARYIKSDIIDKVLLRDLPSLTALEMCKN</sequence>
<comment type="caution">
    <text evidence="1">The sequence shown here is derived from an EMBL/GenBank/DDBJ whole genome shotgun (WGS) entry which is preliminary data.</text>
</comment>
<name>A0A853F8B0_9GAMM</name>
<dbReference type="AlphaFoldDB" id="A0A853F8B0"/>
<evidence type="ECO:0000313" key="2">
    <source>
        <dbReference type="Proteomes" id="UP000568751"/>
    </source>
</evidence>
<evidence type="ECO:0000313" key="1">
    <source>
        <dbReference type="EMBL" id="NYT28729.1"/>
    </source>
</evidence>
<dbReference type="Proteomes" id="UP000568751">
    <property type="component" value="Unassembled WGS sequence"/>
</dbReference>
<reference evidence="1 2" key="1">
    <citation type="submission" date="2020-05" db="EMBL/GenBank/DDBJ databases">
        <title>Horizontal transmission and recombination maintain forever young bacterial symbiont genomes.</title>
        <authorList>
            <person name="Russell S.L."/>
            <person name="Pepper-Tunick E."/>
            <person name="Svedberg J."/>
            <person name="Byrne A."/>
            <person name="Ruelas Castillo J."/>
            <person name="Vollmers C."/>
            <person name="Beinart R.A."/>
            <person name="Corbett-Detig R."/>
        </authorList>
    </citation>
    <scope>NUCLEOTIDE SEQUENCE [LARGE SCALE GENOMIC DNA]</scope>
    <source>
        <strain evidence="1">455</strain>
    </source>
</reference>
<gene>
    <name evidence="1" type="ORF">H0A76_13295</name>
</gene>